<feature type="region of interest" description="Disordered" evidence="2">
    <location>
        <begin position="1"/>
        <end position="91"/>
    </location>
</feature>
<accession>A0A4Q0XYS7</accession>
<protein>
    <submittedName>
        <fullName evidence="4">Uncharacterized protein</fullName>
    </submittedName>
</protein>
<dbReference type="AlphaFoldDB" id="A0A4Q0XYS7"/>
<keyword evidence="5" id="KW-1185">Reference proteome</keyword>
<evidence type="ECO:0000256" key="1">
    <source>
        <dbReference type="SAM" id="Coils"/>
    </source>
</evidence>
<keyword evidence="3" id="KW-0472">Membrane</keyword>
<organism evidence="4 5">
    <name type="scientific">Halarcobacter anaerophilus</name>
    <dbReference type="NCBI Taxonomy" id="877500"/>
    <lineage>
        <taxon>Bacteria</taxon>
        <taxon>Pseudomonadati</taxon>
        <taxon>Campylobacterota</taxon>
        <taxon>Epsilonproteobacteria</taxon>
        <taxon>Campylobacterales</taxon>
        <taxon>Arcobacteraceae</taxon>
        <taxon>Halarcobacter</taxon>
    </lineage>
</organism>
<proteinExistence type="predicted"/>
<name>A0A4Q0XYS7_9BACT</name>
<dbReference type="RefSeq" id="WP_129082104.1">
    <property type="nucleotide sequence ID" value="NZ_CP041070.1"/>
</dbReference>
<dbReference type="Proteomes" id="UP000290191">
    <property type="component" value="Unassembled WGS sequence"/>
</dbReference>
<feature type="compositionally biased region" description="Acidic residues" evidence="2">
    <location>
        <begin position="62"/>
        <end position="75"/>
    </location>
</feature>
<reference evidence="4 5" key="1">
    <citation type="submission" date="2017-10" db="EMBL/GenBank/DDBJ databases">
        <title>Genomics of the genus Arcobacter.</title>
        <authorList>
            <person name="Perez-Cataluna A."/>
            <person name="Figueras M.J."/>
        </authorList>
    </citation>
    <scope>NUCLEOTIDE SEQUENCE [LARGE SCALE GENOMIC DNA]</scope>
    <source>
        <strain evidence="4 5">DSM 24636</strain>
    </source>
</reference>
<feature type="transmembrane region" description="Helical" evidence="3">
    <location>
        <begin position="103"/>
        <end position="127"/>
    </location>
</feature>
<sequence length="388" mass="45428">MADKSDEEIVKEEAGLESKISDEEVLAHLSLGKEDENKEENSESSEQNNSETNDENSKQTNDEEVIANEDKDDEKDPNSLNPNKAEEFEEFEVQKKQPKIFRLLIAIASTLFLVLIIGLILYFIGFFDSEAPKKEEIAKIKENKPVPEIVFNEKEIDKKELNKKLTMLTKKEIMNKEELEAEEKKIEAERKRKEEEQKKALEAKKKEEEQKLANQLAKIEKEKKELQEQQKLIKQQQEEFLQLQEKAKKEIENKINNINNNEVQANNMKNEESNLPLEKQETNVSPEEINKMIQEVDTKQMANNSFLSFINVATIKGVLYKSFLDDVQKYDKNISLCRDLKNRIEIYVGPYDSTKERQKVYNLLLENGFKEAYLVDLTKEEYEKRCKY</sequence>
<evidence type="ECO:0000313" key="4">
    <source>
        <dbReference type="EMBL" id="RXJ62830.1"/>
    </source>
</evidence>
<keyword evidence="3" id="KW-1133">Transmembrane helix</keyword>
<evidence type="ECO:0000256" key="2">
    <source>
        <dbReference type="SAM" id="MobiDB-lite"/>
    </source>
</evidence>
<dbReference type="OrthoDB" id="5349311at2"/>
<keyword evidence="1" id="KW-0175">Coiled coil</keyword>
<gene>
    <name evidence="4" type="ORF">CRV06_08325</name>
</gene>
<feature type="compositionally biased region" description="Basic and acidic residues" evidence="2">
    <location>
        <begin position="1"/>
        <end position="41"/>
    </location>
</feature>
<keyword evidence="3" id="KW-0812">Transmembrane</keyword>
<dbReference type="EMBL" id="PDKO01000006">
    <property type="protein sequence ID" value="RXJ62830.1"/>
    <property type="molecule type" value="Genomic_DNA"/>
</dbReference>
<feature type="coiled-coil region" evidence="1">
    <location>
        <begin position="151"/>
        <end position="271"/>
    </location>
</feature>
<comment type="caution">
    <text evidence="4">The sequence shown here is derived from an EMBL/GenBank/DDBJ whole genome shotgun (WGS) entry which is preliminary data.</text>
</comment>
<evidence type="ECO:0000313" key="5">
    <source>
        <dbReference type="Proteomes" id="UP000290191"/>
    </source>
</evidence>
<evidence type="ECO:0000256" key="3">
    <source>
        <dbReference type="SAM" id="Phobius"/>
    </source>
</evidence>